<name>A0A5P2GJE5_STRSO</name>
<dbReference type="PANTHER" id="PTHR43434">
    <property type="entry name" value="PHOSPHOGLYCOLATE PHOSPHATASE"/>
    <property type="match status" value="1"/>
</dbReference>
<dbReference type="AlphaFoldDB" id="A0A5P2GJE5"/>
<dbReference type="SFLD" id="SFLDS00003">
    <property type="entry name" value="Haloacid_Dehalogenase"/>
    <property type="match status" value="1"/>
</dbReference>
<protein>
    <submittedName>
        <fullName evidence="1">Phosphatase</fullName>
    </submittedName>
</protein>
<dbReference type="Pfam" id="PF00702">
    <property type="entry name" value="Hydrolase"/>
    <property type="match status" value="1"/>
</dbReference>
<sequence>MNREQINDAAGRSPRKALRAVVFDLDGVLVDSFGVMREAFEIAYREVVGAGEPPFAEYSRHLGRYFPDIMTIMNLPLEMEEPFVRESYRLAPSVRMFDGVPELLGTLHRQGLGCAVATGKSGPRARSLLDTLGVLPLFDHVIGSDEVAHPKPAPDIVLRALELLDVDAADAVMVGDAVTDLASARAAGVTALAALWGESDPAPLLAAEPDAALSSPWELLAWCLDAAR</sequence>
<dbReference type="InterPro" id="IPR050155">
    <property type="entry name" value="HAD-like_hydrolase_sf"/>
</dbReference>
<evidence type="ECO:0000313" key="1">
    <source>
        <dbReference type="EMBL" id="QES95472.1"/>
    </source>
</evidence>
<proteinExistence type="predicted"/>
<dbReference type="NCBIfam" id="TIGR01549">
    <property type="entry name" value="HAD-SF-IA-v1"/>
    <property type="match status" value="1"/>
</dbReference>
<dbReference type="EMBL" id="MK599163">
    <property type="protein sequence ID" value="QES95472.1"/>
    <property type="molecule type" value="Genomic_DNA"/>
</dbReference>
<reference evidence="1" key="1">
    <citation type="submission" date="2019-03" db="EMBL/GenBank/DDBJ databases">
        <title>Discovery of unique skeleton ansamycins by genome mining and heterologous expression of a silent ansamycin biosynthetic gene cluster.</title>
        <authorList>
            <person name="Liu S."/>
        </authorList>
    </citation>
    <scope>NUCLEOTIDE SEQUENCE</scope>
    <source>
        <strain evidence="1">A01</strain>
    </source>
</reference>
<dbReference type="InterPro" id="IPR006351">
    <property type="entry name" value="AHBA_synth-like"/>
</dbReference>
<accession>A0A5P2GJE5</accession>
<dbReference type="NCBIfam" id="TIGR01509">
    <property type="entry name" value="HAD-SF-IA-v3"/>
    <property type="match status" value="1"/>
</dbReference>
<organism evidence="1">
    <name type="scientific">Streptomyces seoulensis</name>
    <dbReference type="NCBI Taxonomy" id="73044"/>
    <lineage>
        <taxon>Bacteria</taxon>
        <taxon>Bacillati</taxon>
        <taxon>Actinomycetota</taxon>
        <taxon>Actinomycetes</taxon>
        <taxon>Kitasatosporales</taxon>
        <taxon>Streptomycetaceae</taxon>
        <taxon>Streptomyces</taxon>
    </lineage>
</organism>
<dbReference type="InterPro" id="IPR023198">
    <property type="entry name" value="PGP-like_dom2"/>
</dbReference>
<dbReference type="Gene3D" id="1.10.150.240">
    <property type="entry name" value="Putative phosphatase, domain 2"/>
    <property type="match status" value="1"/>
</dbReference>
<dbReference type="NCBIfam" id="TIGR01454">
    <property type="entry name" value="AHBA_synth_RP"/>
    <property type="match status" value="1"/>
</dbReference>
<dbReference type="PRINTS" id="PR00413">
    <property type="entry name" value="HADHALOGNASE"/>
</dbReference>
<dbReference type="InterPro" id="IPR023214">
    <property type="entry name" value="HAD_sf"/>
</dbReference>
<dbReference type="GO" id="GO:0005829">
    <property type="term" value="C:cytosol"/>
    <property type="evidence" value="ECO:0007669"/>
    <property type="project" value="TreeGrafter"/>
</dbReference>
<dbReference type="PANTHER" id="PTHR43434:SF1">
    <property type="entry name" value="PHOSPHOGLYCOLATE PHOSPHATASE"/>
    <property type="match status" value="1"/>
</dbReference>
<dbReference type="GO" id="GO:0006281">
    <property type="term" value="P:DNA repair"/>
    <property type="evidence" value="ECO:0007669"/>
    <property type="project" value="TreeGrafter"/>
</dbReference>
<dbReference type="SFLD" id="SFLDG01129">
    <property type="entry name" value="C1.5:_HAD__Beta-PGM__Phosphata"/>
    <property type="match status" value="1"/>
</dbReference>
<dbReference type="InterPro" id="IPR006439">
    <property type="entry name" value="HAD-SF_hydro_IA"/>
</dbReference>
<dbReference type="InterPro" id="IPR036412">
    <property type="entry name" value="HAD-like_sf"/>
</dbReference>
<dbReference type="SUPFAM" id="SSF56784">
    <property type="entry name" value="HAD-like"/>
    <property type="match status" value="1"/>
</dbReference>
<dbReference type="Gene3D" id="3.40.50.1000">
    <property type="entry name" value="HAD superfamily/HAD-like"/>
    <property type="match status" value="1"/>
</dbReference>
<dbReference type="GO" id="GO:0008967">
    <property type="term" value="F:phosphoglycolate phosphatase activity"/>
    <property type="evidence" value="ECO:0007669"/>
    <property type="project" value="TreeGrafter"/>
</dbReference>